<dbReference type="SUPFAM" id="SSF54001">
    <property type="entry name" value="Cysteine proteinases"/>
    <property type="match status" value="1"/>
</dbReference>
<protein>
    <submittedName>
        <fullName evidence="3">Arylamine N-acetyltransferase</fullName>
    </submittedName>
</protein>
<evidence type="ECO:0000256" key="1">
    <source>
        <dbReference type="ARBA" id="ARBA00006547"/>
    </source>
</evidence>
<sequence length="263" mass="29769">MTKQAKSNPIDSSNFVLQDYLDRIHFVGDVKSNIKSISKLMQCQLFTIPFEDLDVQAGKTISLQGNDIVDKLINRKRGGYCYELNGLFALMLQKMGISYRFVAARPLVTLTENPKTHIAIIVTLEDEEYLVDLGFGGNGIREPLKLNDSTAVQQGSETFAIAKAENGDYILQNLLHNEWKDLYSFDLSPQEWIDFKPANHYNSTHPDSFFTQNLVVVLQNALGKKILFKNTFKSIENGKAQSYIFEPEKLDSILATEFNLTKS</sequence>
<dbReference type="InterPro" id="IPR001447">
    <property type="entry name" value="Arylamine_N-AcTrfase"/>
</dbReference>
<comment type="caution">
    <text evidence="3">The sequence shown here is derived from an EMBL/GenBank/DDBJ whole genome shotgun (WGS) entry which is preliminary data.</text>
</comment>
<proteinExistence type="inferred from homology"/>
<evidence type="ECO:0000313" key="4">
    <source>
        <dbReference type="Proteomes" id="UP001151079"/>
    </source>
</evidence>
<dbReference type="PANTHER" id="PTHR11786">
    <property type="entry name" value="N-HYDROXYARYLAMINE O-ACETYLTRANSFERASE"/>
    <property type="match status" value="1"/>
</dbReference>
<dbReference type="Gene3D" id="2.40.128.150">
    <property type="entry name" value="Cysteine proteinases"/>
    <property type="match status" value="1"/>
</dbReference>
<gene>
    <name evidence="3" type="ORF">OIU83_20195</name>
</gene>
<evidence type="ECO:0000313" key="3">
    <source>
        <dbReference type="EMBL" id="MCV9929992.1"/>
    </source>
</evidence>
<dbReference type="GO" id="GO:0016407">
    <property type="term" value="F:acetyltransferase activity"/>
    <property type="evidence" value="ECO:0007669"/>
    <property type="project" value="InterPro"/>
</dbReference>
<dbReference type="PANTHER" id="PTHR11786:SF0">
    <property type="entry name" value="ARYLAMINE N-ACETYLTRANSFERASE 4-RELATED"/>
    <property type="match status" value="1"/>
</dbReference>
<reference evidence="3" key="1">
    <citation type="submission" date="2022-10" db="EMBL/GenBank/DDBJ databases">
        <title>Two novel species of Flavobacterium.</title>
        <authorList>
            <person name="Liu Q."/>
            <person name="Xin Y.-H."/>
        </authorList>
    </citation>
    <scope>NUCLEOTIDE SEQUENCE</scope>
    <source>
        <strain evidence="3">LS1R49</strain>
    </source>
</reference>
<dbReference type="InterPro" id="IPR038765">
    <property type="entry name" value="Papain-like_cys_pep_sf"/>
</dbReference>
<dbReference type="RefSeq" id="WP_264208073.1">
    <property type="nucleotide sequence ID" value="NZ_JAOZEW010000026.1"/>
</dbReference>
<dbReference type="Gene3D" id="3.30.2140.10">
    <property type="entry name" value="Arylamine N-acetyltransferase"/>
    <property type="match status" value="1"/>
</dbReference>
<comment type="similarity">
    <text evidence="1 2">Belongs to the arylamine N-acetyltransferase family.</text>
</comment>
<name>A0A9X2ZHR4_9FLAO</name>
<keyword evidence="4" id="KW-1185">Reference proteome</keyword>
<dbReference type="Proteomes" id="UP001151079">
    <property type="component" value="Unassembled WGS sequence"/>
</dbReference>
<dbReference type="Pfam" id="PF00797">
    <property type="entry name" value="Acetyltransf_2"/>
    <property type="match status" value="1"/>
</dbReference>
<accession>A0A9X2ZHR4</accession>
<evidence type="ECO:0000256" key="2">
    <source>
        <dbReference type="RuleBase" id="RU003452"/>
    </source>
</evidence>
<dbReference type="EMBL" id="JAOZEW010000026">
    <property type="protein sequence ID" value="MCV9929992.1"/>
    <property type="molecule type" value="Genomic_DNA"/>
</dbReference>
<dbReference type="PRINTS" id="PR01543">
    <property type="entry name" value="ANATRNSFRASE"/>
</dbReference>
<dbReference type="AlphaFoldDB" id="A0A9X2ZHR4"/>
<organism evidence="3 4">
    <name type="scientific">Flavobacterium shii</name>
    <dbReference type="NCBI Taxonomy" id="2987687"/>
    <lineage>
        <taxon>Bacteria</taxon>
        <taxon>Pseudomonadati</taxon>
        <taxon>Bacteroidota</taxon>
        <taxon>Flavobacteriia</taxon>
        <taxon>Flavobacteriales</taxon>
        <taxon>Flavobacteriaceae</taxon>
        <taxon>Flavobacterium</taxon>
    </lineage>
</organism>